<gene>
    <name evidence="3" type="ORF">GKO32_25650</name>
</gene>
<evidence type="ECO:0000259" key="2">
    <source>
        <dbReference type="SMART" id="SM00939"/>
    </source>
</evidence>
<dbReference type="Proteomes" id="UP000440096">
    <property type="component" value="Unassembled WGS sequence"/>
</dbReference>
<keyword evidence="1 3" id="KW-0378">Hydrolase</keyword>
<proteinExistence type="predicted"/>
<protein>
    <submittedName>
        <fullName evidence="3">CocE/NonD family hydrolase</fullName>
    </submittedName>
</protein>
<evidence type="ECO:0000313" key="4">
    <source>
        <dbReference type="Proteomes" id="UP000440096"/>
    </source>
</evidence>
<dbReference type="Gene3D" id="3.40.50.1820">
    <property type="entry name" value="alpha/beta hydrolase"/>
    <property type="match status" value="1"/>
</dbReference>
<feature type="domain" description="Xaa-Pro dipeptidyl-peptidase C-terminal" evidence="2">
    <location>
        <begin position="308"/>
        <end position="561"/>
    </location>
</feature>
<dbReference type="EMBL" id="WMBA01000046">
    <property type="protein sequence ID" value="MTD57331.1"/>
    <property type="molecule type" value="Genomic_DNA"/>
</dbReference>
<dbReference type="Gene3D" id="2.60.120.260">
    <property type="entry name" value="Galactose-binding domain-like"/>
    <property type="match status" value="1"/>
</dbReference>
<dbReference type="SUPFAM" id="SSF53474">
    <property type="entry name" value="alpha/beta-Hydrolases"/>
    <property type="match status" value="1"/>
</dbReference>
<dbReference type="SUPFAM" id="SSF49785">
    <property type="entry name" value="Galactose-binding domain-like"/>
    <property type="match status" value="1"/>
</dbReference>
<dbReference type="InterPro" id="IPR050585">
    <property type="entry name" value="Xaa-Pro_dipeptidyl-ppase/CocE"/>
</dbReference>
<dbReference type="InterPro" id="IPR013736">
    <property type="entry name" value="Xaa-Pro_dipept_C"/>
</dbReference>
<comment type="caution">
    <text evidence="3">The sequence shown here is derived from an EMBL/GenBank/DDBJ whole genome shotgun (WGS) entry which is preliminary data.</text>
</comment>
<dbReference type="AlphaFoldDB" id="A0A6N7Z7P3"/>
<dbReference type="PANTHER" id="PTHR43056:SF10">
    <property type="entry name" value="COCE_NOND FAMILY, PUTATIVE (AFU_ORTHOLOGUE AFUA_7G00600)-RELATED"/>
    <property type="match status" value="1"/>
</dbReference>
<accession>A0A6N7Z7P3</accession>
<dbReference type="Pfam" id="PF02129">
    <property type="entry name" value="Peptidase_S15"/>
    <property type="match status" value="1"/>
</dbReference>
<dbReference type="InterPro" id="IPR008979">
    <property type="entry name" value="Galactose-bd-like_sf"/>
</dbReference>
<dbReference type="OrthoDB" id="5240615at2"/>
<dbReference type="InterPro" id="IPR029058">
    <property type="entry name" value="AB_hydrolase_fold"/>
</dbReference>
<dbReference type="InterPro" id="IPR005674">
    <property type="entry name" value="CocE/Ser_esterase"/>
</dbReference>
<name>A0A6N7Z7P3_9PSEU</name>
<dbReference type="NCBIfam" id="TIGR00976">
    <property type="entry name" value="CocE_NonD"/>
    <property type="match status" value="1"/>
</dbReference>
<dbReference type="InterPro" id="IPR000383">
    <property type="entry name" value="Xaa-Pro-like_dom"/>
</dbReference>
<dbReference type="Pfam" id="PF08530">
    <property type="entry name" value="PepX_C"/>
    <property type="match status" value="1"/>
</dbReference>
<dbReference type="PANTHER" id="PTHR43056">
    <property type="entry name" value="PEPTIDASE S9 PROLYL OLIGOPEPTIDASE"/>
    <property type="match status" value="1"/>
</dbReference>
<dbReference type="Gene3D" id="1.10.3020.20">
    <property type="match status" value="1"/>
</dbReference>
<evidence type="ECO:0000256" key="1">
    <source>
        <dbReference type="ARBA" id="ARBA00022801"/>
    </source>
</evidence>
<evidence type="ECO:0000313" key="3">
    <source>
        <dbReference type="EMBL" id="MTD57331.1"/>
    </source>
</evidence>
<keyword evidence="4" id="KW-1185">Reference proteome</keyword>
<reference evidence="3 4" key="1">
    <citation type="submission" date="2019-11" db="EMBL/GenBank/DDBJ databases">
        <title>Draft genome of Amycolatopsis RM579.</title>
        <authorList>
            <person name="Duangmal K."/>
            <person name="Mingma R."/>
        </authorList>
    </citation>
    <scope>NUCLEOTIDE SEQUENCE [LARGE SCALE GENOMIC DNA]</scope>
    <source>
        <strain evidence="3 4">RM579</strain>
    </source>
</reference>
<organism evidence="3 4">
    <name type="scientific">Amycolatopsis pithecellobii</name>
    <dbReference type="NCBI Taxonomy" id="664692"/>
    <lineage>
        <taxon>Bacteria</taxon>
        <taxon>Bacillati</taxon>
        <taxon>Actinomycetota</taxon>
        <taxon>Actinomycetes</taxon>
        <taxon>Pseudonocardiales</taxon>
        <taxon>Pseudonocardiaceae</taxon>
        <taxon>Amycolatopsis</taxon>
    </lineage>
</organism>
<dbReference type="GO" id="GO:0008239">
    <property type="term" value="F:dipeptidyl-peptidase activity"/>
    <property type="evidence" value="ECO:0007669"/>
    <property type="project" value="InterPro"/>
</dbReference>
<sequence>MWVERDVPLAMSDGTVLRANVYRPLGGGQYPVLMSYGPYGKDLSFQEAYPVQFAAMVEAHPEILEGTTGKHLAWEVADPERWVPFGYVLVRVDSRGSGRSPGFVDCFSPQQARDYYECIEWAGSRPWSNGKVGLSGISYYAINQWQVAALRPPHLAAICPWEGVADWYRDANYHGGIPSSFFPRLYGVQIESVQHGVGSRGRRHPHFGVLAAGDVDLDENELMANRADVAEELRQHPLFDSYWQDRSADLSSVEVPVLSAGNWGGQALHLRGNIDGFTESASEHKWLEVHGEAHWTLYYSAYGVDLQKRFFDYFLKGEGDWPDEQPAVSLNIRYPGEVFELRGEGEWPLARTSWTKYYLDVADHALSLEPADEASTISYQPFGAGVTLMSPPFQEATEITGPIAAKLFISSASEDADLFLVMHLYDFDGIEVLFEGASEPRHPLSQGWLRASHRELDLARTLAHRPAHSHDKVAPLVPGQVYEVDVEIWPTCIVVPAGYRIGLSVLGRDYDHGGQGLPTAYGVEMRGSGVNVHDDPVARSAAVYGQPVTLHSGGQHASYLLLPIVPPA</sequence>
<dbReference type="SMART" id="SM00939">
    <property type="entry name" value="PepX_C"/>
    <property type="match status" value="1"/>
</dbReference>